<name>A0A814TYZ1_9BILA</name>
<dbReference type="InterPro" id="IPR001258">
    <property type="entry name" value="NHL_repeat"/>
</dbReference>
<evidence type="ECO:0000313" key="7">
    <source>
        <dbReference type="Proteomes" id="UP000663870"/>
    </source>
</evidence>
<evidence type="ECO:0008006" key="8">
    <source>
        <dbReference type="Google" id="ProtNLM"/>
    </source>
</evidence>
<dbReference type="PANTHER" id="PTHR10680">
    <property type="entry name" value="PEPTIDYL-GLYCINE ALPHA-AMIDATING MONOOXYGENASE"/>
    <property type="match status" value="1"/>
</dbReference>
<dbReference type="Pfam" id="PF01436">
    <property type="entry name" value="NHL"/>
    <property type="match status" value="1"/>
</dbReference>
<dbReference type="SUPFAM" id="SSF101898">
    <property type="entry name" value="NHL repeat"/>
    <property type="match status" value="1"/>
</dbReference>
<dbReference type="CDD" id="cd05819">
    <property type="entry name" value="NHL"/>
    <property type="match status" value="1"/>
</dbReference>
<dbReference type="GO" id="GO:0005576">
    <property type="term" value="C:extracellular region"/>
    <property type="evidence" value="ECO:0007669"/>
    <property type="project" value="TreeGrafter"/>
</dbReference>
<reference evidence="4" key="1">
    <citation type="submission" date="2021-02" db="EMBL/GenBank/DDBJ databases">
        <authorList>
            <person name="Nowell W R."/>
        </authorList>
    </citation>
    <scope>NUCLEOTIDE SEQUENCE</scope>
</reference>
<dbReference type="Gene3D" id="2.120.10.30">
    <property type="entry name" value="TolB, C-terminal domain"/>
    <property type="match status" value="2"/>
</dbReference>
<dbReference type="EMBL" id="CAJNOH010001043">
    <property type="protein sequence ID" value="CAF1167856.1"/>
    <property type="molecule type" value="Genomic_DNA"/>
</dbReference>
<evidence type="ECO:0000313" key="5">
    <source>
        <dbReference type="EMBL" id="CAF1420217.1"/>
    </source>
</evidence>
<dbReference type="InterPro" id="IPR011042">
    <property type="entry name" value="6-blade_b-propeller_TolB-like"/>
</dbReference>
<dbReference type="PANTHER" id="PTHR10680:SF28">
    <property type="entry name" value="SMP-30_GLUCONOLACTONASE_LRE-LIKE REGION DOMAIN-CONTAINING PROTEIN"/>
    <property type="match status" value="1"/>
</dbReference>
<dbReference type="Proteomes" id="UP000663854">
    <property type="component" value="Unassembled WGS sequence"/>
</dbReference>
<evidence type="ECO:0000256" key="1">
    <source>
        <dbReference type="ARBA" id="ARBA00022729"/>
    </source>
</evidence>
<keyword evidence="2" id="KW-0677">Repeat</keyword>
<evidence type="ECO:0000313" key="6">
    <source>
        <dbReference type="Proteomes" id="UP000663854"/>
    </source>
</evidence>
<keyword evidence="1" id="KW-0732">Signal</keyword>
<dbReference type="AlphaFoldDB" id="A0A814TYZ1"/>
<accession>A0A814TYZ1</accession>
<evidence type="ECO:0000256" key="2">
    <source>
        <dbReference type="ARBA" id="ARBA00022737"/>
    </source>
</evidence>
<sequence length="293" mass="31962">MTKNVCFSAAFVPLRASSIDIHPNARWQQNGITVAGGNGEGNGINQLSNPLGLYVDDDQTIYVADQLSHRIVEWPWGATSGQVVAGGNGEGSGDHQLSNPRDVIVDKERDSLIISDNLNRRVVRWSRRNGTSGETIISNIDCVGLTMDENGSLYVVDYGKHEVRRYRRGESEGTVVAGGNGSGNRLDQLSYPQYVFVDRDHSVYVSDLGNDRVMKWMEGEKQGIVVAGRQGQANGLKQLYYTEGVVVDQLGTVYVADFDNNRIMRWSKGATQGSVIVGGNGGGEQSNQLNRPI</sequence>
<gene>
    <name evidence="5" type="ORF">JXQ802_LOCUS35804</name>
    <name evidence="4" type="ORF">PYM288_LOCUS23101</name>
</gene>
<evidence type="ECO:0000313" key="4">
    <source>
        <dbReference type="EMBL" id="CAF1167856.1"/>
    </source>
</evidence>
<organism evidence="4 6">
    <name type="scientific">Rotaria sordida</name>
    <dbReference type="NCBI Taxonomy" id="392033"/>
    <lineage>
        <taxon>Eukaryota</taxon>
        <taxon>Metazoa</taxon>
        <taxon>Spiralia</taxon>
        <taxon>Gnathifera</taxon>
        <taxon>Rotifera</taxon>
        <taxon>Eurotatoria</taxon>
        <taxon>Bdelloidea</taxon>
        <taxon>Philodinida</taxon>
        <taxon>Philodinidae</taxon>
        <taxon>Rotaria</taxon>
    </lineage>
</organism>
<protein>
    <recommendedName>
        <fullName evidence="8">NHL repeat-containing protein</fullName>
    </recommendedName>
</protein>
<proteinExistence type="predicted"/>
<keyword evidence="7" id="KW-1185">Reference proteome</keyword>
<comment type="caution">
    <text evidence="4">The sequence shown here is derived from an EMBL/GenBank/DDBJ whole genome shotgun (WGS) entry which is preliminary data.</text>
</comment>
<dbReference type="Proteomes" id="UP000663870">
    <property type="component" value="Unassembled WGS sequence"/>
</dbReference>
<dbReference type="EMBL" id="CAJNOL010001797">
    <property type="protein sequence ID" value="CAF1420217.1"/>
    <property type="molecule type" value="Genomic_DNA"/>
</dbReference>
<feature type="non-terminal residue" evidence="4">
    <location>
        <position position="293"/>
    </location>
</feature>
<keyword evidence="3" id="KW-0325">Glycoprotein</keyword>
<evidence type="ECO:0000256" key="3">
    <source>
        <dbReference type="ARBA" id="ARBA00023180"/>
    </source>
</evidence>